<organism evidence="1 2">
    <name type="scientific">Candidatus Roizmanbacteria bacterium CG_4_10_14_0_2_um_filter_39_13</name>
    <dbReference type="NCBI Taxonomy" id="1974825"/>
    <lineage>
        <taxon>Bacteria</taxon>
        <taxon>Candidatus Roizmaniibacteriota</taxon>
    </lineage>
</organism>
<reference evidence="2" key="1">
    <citation type="submission" date="2017-09" db="EMBL/GenBank/DDBJ databases">
        <title>Depth-based differentiation of microbial function through sediment-hosted aquifers and enrichment of novel symbionts in the deep terrestrial subsurface.</title>
        <authorList>
            <person name="Probst A.J."/>
            <person name="Ladd B."/>
            <person name="Jarett J.K."/>
            <person name="Geller-Mcgrath D.E."/>
            <person name="Sieber C.M.K."/>
            <person name="Emerson J.B."/>
            <person name="Anantharaman K."/>
            <person name="Thomas B.C."/>
            <person name="Malmstrom R."/>
            <person name="Stieglmeier M."/>
            <person name="Klingl A."/>
            <person name="Woyke T."/>
            <person name="Ryan C.M."/>
            <person name="Banfield J.F."/>
        </authorList>
    </citation>
    <scope>NUCLEOTIDE SEQUENCE [LARGE SCALE GENOMIC DNA]</scope>
</reference>
<evidence type="ECO:0000313" key="2">
    <source>
        <dbReference type="Proteomes" id="UP000228503"/>
    </source>
</evidence>
<protein>
    <submittedName>
        <fullName evidence="1">Uncharacterized protein</fullName>
    </submittedName>
</protein>
<comment type="caution">
    <text evidence="1">The sequence shown here is derived from an EMBL/GenBank/DDBJ whole genome shotgun (WGS) entry which is preliminary data.</text>
</comment>
<dbReference type="Proteomes" id="UP000228503">
    <property type="component" value="Unassembled WGS sequence"/>
</dbReference>
<gene>
    <name evidence="1" type="ORF">COY16_05220</name>
</gene>
<sequence>MLSKNDLNQIRILLDERLEVKLEEKFKEKLVPLEERLSNQIQALSDQVIEYVDILHTDHEKRITDLEEKPIHFTSGE</sequence>
<accession>A0A2M7TWD4</accession>
<proteinExistence type="predicted"/>
<evidence type="ECO:0000313" key="1">
    <source>
        <dbReference type="EMBL" id="PIZ62141.1"/>
    </source>
</evidence>
<dbReference type="AlphaFoldDB" id="A0A2M7TWD4"/>
<name>A0A2M7TWD4_9BACT</name>
<dbReference type="EMBL" id="PFOB01000065">
    <property type="protein sequence ID" value="PIZ62141.1"/>
    <property type="molecule type" value="Genomic_DNA"/>
</dbReference>